<dbReference type="Proteomes" id="UP000501570">
    <property type="component" value="Chromosome"/>
</dbReference>
<dbReference type="Gene3D" id="3.40.640.10">
    <property type="entry name" value="Type I PLP-dependent aspartate aminotransferase-like (Major domain)"/>
    <property type="match status" value="1"/>
</dbReference>
<dbReference type="GO" id="GO:0046872">
    <property type="term" value="F:metal ion binding"/>
    <property type="evidence" value="ECO:0007669"/>
    <property type="project" value="UniProtKB-KW"/>
</dbReference>
<dbReference type="RefSeq" id="WP_053328289.1">
    <property type="nucleotide sequence ID" value="NZ_CP009928.1"/>
</dbReference>
<dbReference type="GO" id="GO:0051536">
    <property type="term" value="F:iron-sulfur cluster binding"/>
    <property type="evidence" value="ECO:0007669"/>
    <property type="project" value="UniProtKB-KW"/>
</dbReference>
<gene>
    <name evidence="13" type="ORF">FOB44_08735</name>
    <name evidence="12" type="ORF">OK18_13290</name>
</gene>
<organism evidence="12 14">
    <name type="scientific">Chryseobacterium gallinarum</name>
    <dbReference type="NCBI Taxonomy" id="1324352"/>
    <lineage>
        <taxon>Bacteria</taxon>
        <taxon>Pseudomonadati</taxon>
        <taxon>Bacteroidota</taxon>
        <taxon>Flavobacteriia</taxon>
        <taxon>Flavobacteriales</taxon>
        <taxon>Weeksellaceae</taxon>
        <taxon>Chryseobacterium group</taxon>
        <taxon>Chryseobacterium</taxon>
    </lineage>
</organism>
<dbReference type="PANTHER" id="PTHR11601">
    <property type="entry name" value="CYSTEINE DESULFURYLASE FAMILY MEMBER"/>
    <property type="match status" value="1"/>
</dbReference>
<evidence type="ECO:0000313" key="14">
    <source>
        <dbReference type="Proteomes" id="UP000035213"/>
    </source>
</evidence>
<dbReference type="Gene3D" id="1.10.260.50">
    <property type="match status" value="1"/>
</dbReference>
<evidence type="ECO:0000256" key="6">
    <source>
        <dbReference type="ARBA" id="ARBA00022898"/>
    </source>
</evidence>
<dbReference type="PATRIC" id="fig|1324352.5.peg.2760"/>
<dbReference type="Proteomes" id="UP000035213">
    <property type="component" value="Chromosome"/>
</dbReference>
<keyword evidence="4" id="KW-0808">Transferase</keyword>
<keyword evidence="5" id="KW-0479">Metal-binding</keyword>
<dbReference type="KEGG" id="cgn:OK18_13290"/>
<protein>
    <recommendedName>
        <fullName evidence="3">cysteine desulfurase</fullName>
        <ecNumber evidence="3">2.8.1.7</ecNumber>
    </recommendedName>
</protein>
<dbReference type="AlphaFoldDB" id="A0A0G3M8S0"/>
<dbReference type="PROSITE" id="PS00595">
    <property type="entry name" value="AA_TRANSFER_CLASS_5"/>
    <property type="match status" value="1"/>
</dbReference>
<keyword evidence="7" id="KW-0408">Iron</keyword>
<keyword evidence="6" id="KW-0663">Pyridoxal phosphate</keyword>
<dbReference type="InterPro" id="IPR016454">
    <property type="entry name" value="Cysteine_dSase"/>
</dbReference>
<evidence type="ECO:0000313" key="12">
    <source>
        <dbReference type="EMBL" id="AKK73447.1"/>
    </source>
</evidence>
<name>A0A0G3M8S0_CHRGL</name>
<comment type="cofactor">
    <cofactor evidence="1 10">
        <name>pyridoxal 5'-phosphate</name>
        <dbReference type="ChEBI" id="CHEBI:597326"/>
    </cofactor>
</comment>
<sequence length="391" mass="42986">MDKIYLDNAATTPLADEVIDAMVGTMKMNFGNPSSTHSFGQEAKILIENVRRQVADYLHVTPAEIIFTSCGTESNNMIIKSSVEHLGVERIISSPLEHKCVSESILDMKNRKGVEVNYIRPNEKGDIDLAKLEELLKASDKKTLVSLMHANNEIGNIINLKKVAQLCKEHNAFFHSDTVQTMAHMNLDFSDIPVDFASCSAHKFHGPKGAGFAFIRKATGLKGIITGGPQERSLRAGTENVCGIVGLGKALELSLNHMEEYTQHMQDIKDYAIERLSAEIEGIKFNGRSAEKENSLYTVLSALLPYKNPLIGLQLDMKGIAISQGSACSSGASKPSMVMMMVLSEDEMDHCTPLRISFSHMTTKSDIDALVNALKEISSDMAIEKTNVEHR</sequence>
<dbReference type="PIRSF" id="PIRSF005572">
    <property type="entry name" value="NifS"/>
    <property type="match status" value="1"/>
</dbReference>
<evidence type="ECO:0000256" key="3">
    <source>
        <dbReference type="ARBA" id="ARBA00012239"/>
    </source>
</evidence>
<dbReference type="OrthoDB" id="9808002at2"/>
<evidence type="ECO:0000256" key="10">
    <source>
        <dbReference type="RuleBase" id="RU004504"/>
    </source>
</evidence>
<evidence type="ECO:0000256" key="7">
    <source>
        <dbReference type="ARBA" id="ARBA00023004"/>
    </source>
</evidence>
<accession>A0A0G3M8S0</accession>
<dbReference type="EMBL" id="CP050995">
    <property type="protein sequence ID" value="QIY90746.1"/>
    <property type="molecule type" value="Genomic_DNA"/>
</dbReference>
<keyword evidence="15" id="KW-1185">Reference proteome</keyword>
<dbReference type="InterPro" id="IPR015421">
    <property type="entry name" value="PyrdxlP-dep_Trfase_major"/>
</dbReference>
<evidence type="ECO:0000256" key="9">
    <source>
        <dbReference type="ARBA" id="ARBA00050776"/>
    </source>
</evidence>
<dbReference type="InterPro" id="IPR020578">
    <property type="entry name" value="Aminotrans_V_PyrdxlP_BS"/>
</dbReference>
<dbReference type="SUPFAM" id="SSF53383">
    <property type="entry name" value="PLP-dependent transferases"/>
    <property type="match status" value="1"/>
</dbReference>
<reference evidence="13 15" key="2">
    <citation type="submission" date="2019-09" db="EMBL/GenBank/DDBJ databases">
        <title>FDA dAtabase for Regulatory Grade micrObial Sequences (FDA-ARGOS): Supporting development and validation of Infectious Disease Dx tests.</title>
        <authorList>
            <person name="Sciortino C."/>
            <person name="Tallon L."/>
            <person name="Sadzewicz L."/>
            <person name="Vavikolanu K."/>
            <person name="Mehta A."/>
            <person name="Aluvathingal J."/>
            <person name="Nadendla S."/>
            <person name="Nandy P."/>
            <person name="Geyer C."/>
            <person name="Yan Y."/>
            <person name="Sichtig H."/>
        </authorList>
    </citation>
    <scope>NUCLEOTIDE SEQUENCE [LARGE SCALE GENOMIC DNA]</scope>
    <source>
        <strain evidence="13 15">FDAARGOS_636</strain>
    </source>
</reference>
<feature type="domain" description="Aminotransferase class V" evidence="11">
    <location>
        <begin position="4"/>
        <end position="370"/>
    </location>
</feature>
<evidence type="ECO:0000256" key="4">
    <source>
        <dbReference type="ARBA" id="ARBA00022679"/>
    </source>
</evidence>
<proteinExistence type="inferred from homology"/>
<dbReference type="STRING" id="1324352.OK18_13290"/>
<keyword evidence="8" id="KW-0411">Iron-sulfur</keyword>
<dbReference type="EMBL" id="CP009928">
    <property type="protein sequence ID" value="AKK73447.1"/>
    <property type="molecule type" value="Genomic_DNA"/>
</dbReference>
<dbReference type="Gene3D" id="3.90.1150.10">
    <property type="entry name" value="Aspartate Aminotransferase, domain 1"/>
    <property type="match status" value="1"/>
</dbReference>
<comment type="similarity">
    <text evidence="2">Belongs to the class-V pyridoxal-phosphate-dependent aminotransferase family. NifS/IscS subfamily.</text>
</comment>
<evidence type="ECO:0000256" key="2">
    <source>
        <dbReference type="ARBA" id="ARBA00006490"/>
    </source>
</evidence>
<dbReference type="EC" id="2.8.1.7" evidence="3"/>
<evidence type="ECO:0000313" key="15">
    <source>
        <dbReference type="Proteomes" id="UP000501570"/>
    </source>
</evidence>
<reference evidence="12 14" key="1">
    <citation type="submission" date="2014-11" db="EMBL/GenBank/DDBJ databases">
        <authorList>
            <person name="Park G.-S."/>
            <person name="Hong S.-J."/>
            <person name="Jung B.K."/>
            <person name="Khan A.R."/>
            <person name="Kwak Y."/>
            <person name="Shin J.-H."/>
        </authorList>
    </citation>
    <scope>NUCLEOTIDE SEQUENCE [LARGE SCALE GENOMIC DNA]</scope>
    <source>
        <strain evidence="12 14">DSM 27622</strain>
    </source>
</reference>
<dbReference type="Pfam" id="PF00266">
    <property type="entry name" value="Aminotran_5"/>
    <property type="match status" value="1"/>
</dbReference>
<evidence type="ECO:0000259" key="11">
    <source>
        <dbReference type="Pfam" id="PF00266"/>
    </source>
</evidence>
<evidence type="ECO:0000313" key="13">
    <source>
        <dbReference type="EMBL" id="QIY90746.1"/>
    </source>
</evidence>
<comment type="catalytic activity">
    <reaction evidence="9">
        <text>(sulfur carrier)-H + L-cysteine = (sulfur carrier)-SH + L-alanine</text>
        <dbReference type="Rhea" id="RHEA:43892"/>
        <dbReference type="Rhea" id="RHEA-COMP:14737"/>
        <dbReference type="Rhea" id="RHEA-COMP:14739"/>
        <dbReference type="ChEBI" id="CHEBI:29917"/>
        <dbReference type="ChEBI" id="CHEBI:35235"/>
        <dbReference type="ChEBI" id="CHEBI:57972"/>
        <dbReference type="ChEBI" id="CHEBI:64428"/>
        <dbReference type="EC" id="2.8.1.7"/>
    </reaction>
</comment>
<dbReference type="InterPro" id="IPR015422">
    <property type="entry name" value="PyrdxlP-dep_Trfase_small"/>
</dbReference>
<evidence type="ECO:0000256" key="1">
    <source>
        <dbReference type="ARBA" id="ARBA00001933"/>
    </source>
</evidence>
<dbReference type="PANTHER" id="PTHR11601:SF34">
    <property type="entry name" value="CYSTEINE DESULFURASE"/>
    <property type="match status" value="1"/>
</dbReference>
<evidence type="ECO:0000256" key="5">
    <source>
        <dbReference type="ARBA" id="ARBA00022723"/>
    </source>
</evidence>
<dbReference type="GO" id="GO:0031071">
    <property type="term" value="F:cysteine desulfurase activity"/>
    <property type="evidence" value="ECO:0007669"/>
    <property type="project" value="UniProtKB-EC"/>
</dbReference>
<dbReference type="InterPro" id="IPR000192">
    <property type="entry name" value="Aminotrans_V_dom"/>
</dbReference>
<dbReference type="InterPro" id="IPR015424">
    <property type="entry name" value="PyrdxlP-dep_Trfase"/>
</dbReference>
<evidence type="ECO:0000256" key="8">
    <source>
        <dbReference type="ARBA" id="ARBA00023014"/>
    </source>
</evidence>